<reference evidence="5 6" key="1">
    <citation type="submission" date="2021-03" db="EMBL/GenBank/DDBJ databases">
        <title>Sequencing the genomes of 1000 actinobacteria strains.</title>
        <authorList>
            <person name="Klenk H.-P."/>
        </authorList>
    </citation>
    <scope>NUCLEOTIDE SEQUENCE [LARGE SCALE GENOMIC DNA]</scope>
    <source>
        <strain evidence="5 6">DSM 20168</strain>
    </source>
</reference>
<proteinExistence type="predicted"/>
<dbReference type="SMART" id="SM00421">
    <property type="entry name" value="HTH_LUXR"/>
    <property type="match status" value="1"/>
</dbReference>
<dbReference type="CDD" id="cd06170">
    <property type="entry name" value="LuxR_C_like"/>
    <property type="match status" value="1"/>
</dbReference>
<dbReference type="EMBL" id="JAGIOJ010000002">
    <property type="protein sequence ID" value="MBP2400484.1"/>
    <property type="molecule type" value="Genomic_DNA"/>
</dbReference>
<dbReference type="GO" id="GO:0003677">
    <property type="term" value="F:DNA binding"/>
    <property type="evidence" value="ECO:0007669"/>
    <property type="project" value="UniProtKB-KW"/>
</dbReference>
<comment type="caution">
    <text evidence="5">The sequence shown here is derived from an EMBL/GenBank/DDBJ whole genome shotgun (WGS) entry which is preliminary data.</text>
</comment>
<dbReference type="PRINTS" id="PR00038">
    <property type="entry name" value="HTHLUXR"/>
</dbReference>
<evidence type="ECO:0000256" key="2">
    <source>
        <dbReference type="ARBA" id="ARBA00023125"/>
    </source>
</evidence>
<dbReference type="PANTHER" id="PTHR44688">
    <property type="entry name" value="DNA-BINDING TRANSCRIPTIONAL ACTIVATOR DEVR_DOSR"/>
    <property type="match status" value="1"/>
</dbReference>
<dbReference type="InterPro" id="IPR016032">
    <property type="entry name" value="Sig_transdc_resp-reg_C-effctor"/>
</dbReference>
<dbReference type="SUPFAM" id="SSF46894">
    <property type="entry name" value="C-terminal effector domain of the bipartite response regulators"/>
    <property type="match status" value="1"/>
</dbReference>
<accession>A0ABS4XVE7</accession>
<dbReference type="PROSITE" id="PS50043">
    <property type="entry name" value="HTH_LUXR_2"/>
    <property type="match status" value="1"/>
</dbReference>
<organism evidence="5 6">
    <name type="scientific">Glutamicibacter protophormiae</name>
    <name type="common">Brevibacterium protophormiae</name>
    <dbReference type="NCBI Taxonomy" id="37930"/>
    <lineage>
        <taxon>Bacteria</taxon>
        <taxon>Bacillati</taxon>
        <taxon>Actinomycetota</taxon>
        <taxon>Actinomycetes</taxon>
        <taxon>Micrococcales</taxon>
        <taxon>Micrococcaceae</taxon>
        <taxon>Glutamicibacter</taxon>
    </lineage>
</organism>
<keyword evidence="2 5" id="KW-0238">DNA-binding</keyword>
<name>A0ABS4XVE7_GLUPR</name>
<evidence type="ECO:0000256" key="1">
    <source>
        <dbReference type="ARBA" id="ARBA00023015"/>
    </source>
</evidence>
<feature type="domain" description="HTH luxR-type" evidence="4">
    <location>
        <begin position="196"/>
        <end position="261"/>
    </location>
</feature>
<dbReference type="RefSeq" id="WP_188950114.1">
    <property type="nucleotide sequence ID" value="NZ_BMPH01000020.1"/>
</dbReference>
<protein>
    <submittedName>
        <fullName evidence="5">DNA-binding CsgD family transcriptional regulator</fullName>
    </submittedName>
</protein>
<evidence type="ECO:0000256" key="3">
    <source>
        <dbReference type="ARBA" id="ARBA00023163"/>
    </source>
</evidence>
<dbReference type="PANTHER" id="PTHR44688:SF16">
    <property type="entry name" value="DNA-BINDING TRANSCRIPTIONAL ACTIVATOR DEVR_DOSR"/>
    <property type="match status" value="1"/>
</dbReference>
<evidence type="ECO:0000259" key="4">
    <source>
        <dbReference type="PROSITE" id="PS50043"/>
    </source>
</evidence>
<keyword evidence="6" id="KW-1185">Reference proteome</keyword>
<keyword evidence="3" id="KW-0804">Transcription</keyword>
<dbReference type="Gene3D" id="1.10.10.10">
    <property type="entry name" value="Winged helix-like DNA-binding domain superfamily/Winged helix DNA-binding domain"/>
    <property type="match status" value="1"/>
</dbReference>
<dbReference type="InterPro" id="IPR036388">
    <property type="entry name" value="WH-like_DNA-bd_sf"/>
</dbReference>
<dbReference type="InterPro" id="IPR000792">
    <property type="entry name" value="Tscrpt_reg_LuxR_C"/>
</dbReference>
<dbReference type="Pfam" id="PF00196">
    <property type="entry name" value="GerE"/>
    <property type="match status" value="1"/>
</dbReference>
<keyword evidence="1" id="KW-0805">Transcription regulation</keyword>
<gene>
    <name evidence="5" type="ORF">JOF39_003644</name>
</gene>
<evidence type="ECO:0000313" key="6">
    <source>
        <dbReference type="Proteomes" id="UP001195422"/>
    </source>
</evidence>
<sequence>MNKYPFEEYASYQIQKLVTEKYSWLLNELKQNEMDRLAPYFEKEYTAWKEMGINHTNSYELFTAWHPLCKKDLEYLHAIVCLSTEEWHLWVTELRDFLNNFNIQNKEISDSEERLLTIISQTFDYKLKALNSPSDWRVPANLYRNYNDRVKSMIILAQKLMNALENKFTDNQFLESSIIIDDGDSLKAGRRKISKTPESPVEVSRQELELVRLVLSGLTNKEIAVQLHISVHTVEARLAKLYRRLNIGNRQQLEFHFGINDE</sequence>
<dbReference type="Proteomes" id="UP001195422">
    <property type="component" value="Unassembled WGS sequence"/>
</dbReference>
<evidence type="ECO:0000313" key="5">
    <source>
        <dbReference type="EMBL" id="MBP2400484.1"/>
    </source>
</evidence>